<accession>A0A8I6YW11</accession>
<reference evidence="7" key="3">
    <citation type="submission" date="2022-01" db="UniProtKB">
        <authorList>
            <consortium name="EnsemblPlants"/>
        </authorList>
    </citation>
    <scope>IDENTIFICATION</scope>
    <source>
        <strain evidence="7">subsp. vulgare</strain>
    </source>
</reference>
<dbReference type="AlphaFoldDB" id="A0A8I6YW11"/>
<reference evidence="8" key="1">
    <citation type="journal article" date="2012" name="Nature">
        <title>A physical, genetic and functional sequence assembly of the barley genome.</title>
        <authorList>
            <consortium name="The International Barley Genome Sequencing Consortium"/>
            <person name="Mayer K.F."/>
            <person name="Waugh R."/>
            <person name="Brown J.W."/>
            <person name="Schulman A."/>
            <person name="Langridge P."/>
            <person name="Platzer M."/>
            <person name="Fincher G.B."/>
            <person name="Muehlbauer G.J."/>
            <person name="Sato K."/>
            <person name="Close T.J."/>
            <person name="Wise R.P."/>
            <person name="Stein N."/>
        </authorList>
    </citation>
    <scope>NUCLEOTIDE SEQUENCE [LARGE SCALE GENOMIC DNA]</scope>
    <source>
        <strain evidence="8">cv. Morex</strain>
    </source>
</reference>
<evidence type="ECO:0000313" key="7">
    <source>
        <dbReference type="EnsemblPlants" id="HORVU.MOREX.r3.5HG0519050.1"/>
    </source>
</evidence>
<keyword evidence="5" id="KW-0539">Nucleus</keyword>
<dbReference type="InterPro" id="IPR003340">
    <property type="entry name" value="B3_DNA-bd"/>
</dbReference>
<evidence type="ECO:0000259" key="6">
    <source>
        <dbReference type="PROSITE" id="PS50863"/>
    </source>
</evidence>
<dbReference type="PANTHER" id="PTHR31920">
    <property type="entry name" value="B3 DOMAIN-CONTAINING"/>
    <property type="match status" value="1"/>
</dbReference>
<keyword evidence="8" id="KW-1185">Reference proteome</keyword>
<dbReference type="SMART" id="SM01019">
    <property type="entry name" value="B3"/>
    <property type="match status" value="1"/>
</dbReference>
<feature type="domain" description="TF-B3" evidence="6">
    <location>
        <begin position="25"/>
        <end position="118"/>
    </location>
</feature>
<evidence type="ECO:0000256" key="2">
    <source>
        <dbReference type="ARBA" id="ARBA00023015"/>
    </source>
</evidence>
<dbReference type="SUPFAM" id="SSF101936">
    <property type="entry name" value="DNA-binding pseudobarrel domain"/>
    <property type="match status" value="1"/>
</dbReference>
<organism evidence="7 8">
    <name type="scientific">Hordeum vulgare subsp. vulgare</name>
    <name type="common">Domesticated barley</name>
    <dbReference type="NCBI Taxonomy" id="112509"/>
    <lineage>
        <taxon>Eukaryota</taxon>
        <taxon>Viridiplantae</taxon>
        <taxon>Streptophyta</taxon>
        <taxon>Embryophyta</taxon>
        <taxon>Tracheophyta</taxon>
        <taxon>Spermatophyta</taxon>
        <taxon>Magnoliopsida</taxon>
        <taxon>Liliopsida</taxon>
        <taxon>Poales</taxon>
        <taxon>Poaceae</taxon>
        <taxon>BOP clade</taxon>
        <taxon>Pooideae</taxon>
        <taxon>Triticodae</taxon>
        <taxon>Triticeae</taxon>
        <taxon>Hordeinae</taxon>
        <taxon>Hordeum</taxon>
    </lineage>
</organism>
<dbReference type="InterPro" id="IPR050655">
    <property type="entry name" value="Plant_B3_domain"/>
</dbReference>
<dbReference type="InterPro" id="IPR015300">
    <property type="entry name" value="DNA-bd_pseudobarrel_sf"/>
</dbReference>
<keyword evidence="2" id="KW-0805">Transcription regulation</keyword>
<keyword evidence="3" id="KW-0238">DNA-binding</keyword>
<dbReference type="Proteomes" id="UP000011116">
    <property type="component" value="Chromosome 5H"/>
</dbReference>
<dbReference type="SMR" id="A0A8I6YW11"/>
<reference evidence="7" key="2">
    <citation type="submission" date="2020-10" db="EMBL/GenBank/DDBJ databases">
        <authorList>
            <person name="Scholz U."/>
            <person name="Mascher M."/>
            <person name="Fiebig A."/>
        </authorList>
    </citation>
    <scope>NUCLEOTIDE SEQUENCE [LARGE SCALE GENOMIC DNA]</scope>
    <source>
        <strain evidence="7">cv. Morex</strain>
    </source>
</reference>
<evidence type="ECO:0000256" key="4">
    <source>
        <dbReference type="ARBA" id="ARBA00023163"/>
    </source>
</evidence>
<keyword evidence="4" id="KW-0804">Transcription</keyword>
<evidence type="ECO:0000313" key="8">
    <source>
        <dbReference type="Proteomes" id="UP000011116"/>
    </source>
</evidence>
<dbReference type="CDD" id="cd10017">
    <property type="entry name" value="B3_DNA"/>
    <property type="match status" value="1"/>
</dbReference>
<sequence>MGTSSESCKLQDEQYQYYKNLDDEKKYFLVLMLGDFQDAMIIPEEVVRRFKGEIPGEIKLETRNGYSHTIVVAKNQGKLVLTVGWRQFVENYDLQMDDSFIFRYKGNSQFSAMIFDELGREKALSVVLSPFCPQVQDRRNEAHEIGYSPKMDVTRERRKRRTEYHYTNLDDEKKYFLVLMMDDFQHEMLNTY</sequence>
<evidence type="ECO:0000256" key="5">
    <source>
        <dbReference type="ARBA" id="ARBA00023242"/>
    </source>
</evidence>
<dbReference type="Gramene" id="HORVU.MOREX.r2.5HG0431430.1">
    <property type="protein sequence ID" value="HORVU.MOREX.r2.5HG0431430.1"/>
    <property type="gene ID" value="HORVU.MOREX.r2.5HG0431430"/>
</dbReference>
<dbReference type="Gramene" id="HORVU.MOREX.r3.5HG0519050.1">
    <property type="protein sequence ID" value="HORVU.MOREX.r3.5HG0519050.1"/>
    <property type="gene ID" value="HORVU.MOREX.r3.5HG0519050"/>
</dbReference>
<proteinExistence type="predicted"/>
<dbReference type="GO" id="GO:0003677">
    <property type="term" value="F:DNA binding"/>
    <property type="evidence" value="ECO:0007669"/>
    <property type="project" value="UniProtKB-KW"/>
</dbReference>
<dbReference type="Gene3D" id="2.40.330.10">
    <property type="entry name" value="DNA-binding pseudobarrel domain"/>
    <property type="match status" value="1"/>
</dbReference>
<protein>
    <recommendedName>
        <fullName evidence="6">TF-B3 domain-containing protein</fullName>
    </recommendedName>
</protein>
<dbReference type="EnsemblPlants" id="HORVU.MOREX.r3.5HG0519050.1">
    <property type="protein sequence ID" value="HORVU.MOREX.r3.5HG0519050.1"/>
    <property type="gene ID" value="HORVU.MOREX.r3.5HG0519050"/>
</dbReference>
<comment type="subcellular location">
    <subcellularLocation>
        <location evidence="1">Nucleus</location>
    </subcellularLocation>
</comment>
<evidence type="ECO:0000256" key="1">
    <source>
        <dbReference type="ARBA" id="ARBA00004123"/>
    </source>
</evidence>
<dbReference type="GO" id="GO:0005634">
    <property type="term" value="C:nucleus"/>
    <property type="evidence" value="ECO:0007669"/>
    <property type="project" value="UniProtKB-SubCell"/>
</dbReference>
<dbReference type="PANTHER" id="PTHR31920:SF135">
    <property type="entry name" value="B3 DOMAIN-CONTAINING PROTEIN OS03G0621600-RELATED"/>
    <property type="match status" value="1"/>
</dbReference>
<dbReference type="PROSITE" id="PS50863">
    <property type="entry name" value="B3"/>
    <property type="match status" value="1"/>
</dbReference>
<name>A0A8I6YW11_HORVV</name>
<evidence type="ECO:0000256" key="3">
    <source>
        <dbReference type="ARBA" id="ARBA00023125"/>
    </source>
</evidence>
<dbReference type="Pfam" id="PF02362">
    <property type="entry name" value="B3"/>
    <property type="match status" value="1"/>
</dbReference>